<dbReference type="PIRSF" id="PIRSF005229">
    <property type="entry name" value="AOX"/>
    <property type="match status" value="1"/>
</dbReference>
<feature type="binding site" evidence="16">
    <location>
        <position position="211"/>
    </location>
    <ligand>
        <name>Fe cation</name>
        <dbReference type="ChEBI" id="CHEBI:24875"/>
        <label>2</label>
    </ligand>
</feature>
<dbReference type="EMBL" id="JAUEPN010000007">
    <property type="protein sequence ID" value="KAK3292076.1"/>
    <property type="molecule type" value="Genomic_DNA"/>
</dbReference>
<evidence type="ECO:0000256" key="9">
    <source>
        <dbReference type="ARBA" id="ARBA00022982"/>
    </source>
</evidence>
<feature type="binding site" evidence="16">
    <location>
        <position position="322"/>
    </location>
    <ligand>
        <name>Fe cation</name>
        <dbReference type="ChEBI" id="CHEBI:24875"/>
        <label>2</label>
    </ligand>
</feature>
<evidence type="ECO:0000256" key="6">
    <source>
        <dbReference type="ARBA" id="ARBA00022723"/>
    </source>
</evidence>
<name>A0AAE0H916_9PEZI</name>
<evidence type="ECO:0000256" key="18">
    <source>
        <dbReference type="SAM" id="MobiDB-lite"/>
    </source>
</evidence>
<comment type="subcellular location">
    <subcellularLocation>
        <location evidence="1">Mitochondrion inner membrane</location>
        <topology evidence="1">Multi-pass membrane protein</topology>
        <orientation evidence="1">Matrix side</orientation>
    </subcellularLocation>
</comment>
<evidence type="ECO:0000256" key="17">
    <source>
        <dbReference type="RuleBase" id="RU003779"/>
    </source>
</evidence>
<evidence type="ECO:0000256" key="7">
    <source>
        <dbReference type="ARBA" id="ARBA00022792"/>
    </source>
</evidence>
<dbReference type="GO" id="GO:0046872">
    <property type="term" value="F:metal ion binding"/>
    <property type="evidence" value="ECO:0007669"/>
    <property type="project" value="UniProtKB-UniRule"/>
</dbReference>
<dbReference type="GO" id="GO:0005743">
    <property type="term" value="C:mitochondrial inner membrane"/>
    <property type="evidence" value="ECO:0007669"/>
    <property type="project" value="UniProtKB-SubCell"/>
</dbReference>
<feature type="binding site" evidence="16">
    <location>
        <position position="319"/>
    </location>
    <ligand>
        <name>Fe cation</name>
        <dbReference type="ChEBI" id="CHEBI:24875"/>
        <label>1</label>
    </ligand>
</feature>
<dbReference type="GO" id="GO:0098803">
    <property type="term" value="C:respiratory chain complex"/>
    <property type="evidence" value="ECO:0007669"/>
    <property type="project" value="UniProtKB-UniRule"/>
</dbReference>
<dbReference type="PANTHER" id="PTHR31803">
    <property type="entry name" value="ALTERNATIVE OXIDASE"/>
    <property type="match status" value="1"/>
</dbReference>
<feature type="binding site" evidence="16">
    <location>
        <position position="172"/>
    </location>
    <ligand>
        <name>Fe cation</name>
        <dbReference type="ChEBI" id="CHEBI:24875"/>
        <label>1</label>
    </ligand>
</feature>
<keyword evidence="6 16" id="KW-0479">Metal-binding</keyword>
<keyword evidence="7" id="KW-0999">Mitochondrion inner membrane</keyword>
<keyword evidence="3" id="KW-0813">Transport</keyword>
<comment type="function">
    <text evidence="15">Catalyzes cyanide-resistant oxygen consumption. May increase respiration when the cytochrome respiratory pathway is restricted, or in response to low temperatures.</text>
</comment>
<keyword evidence="4 17" id="KW-0679">Respiratory chain</keyword>
<gene>
    <name evidence="19" type="ORF">B0H64DRAFT_220484</name>
</gene>
<reference evidence="19" key="2">
    <citation type="submission" date="2023-06" db="EMBL/GenBank/DDBJ databases">
        <authorList>
            <consortium name="Lawrence Berkeley National Laboratory"/>
            <person name="Haridas S."/>
            <person name="Hensen N."/>
            <person name="Bonometti L."/>
            <person name="Westerberg I."/>
            <person name="Brannstrom I.O."/>
            <person name="Guillou S."/>
            <person name="Cros-Aarteil S."/>
            <person name="Calhoun S."/>
            <person name="Kuo A."/>
            <person name="Mondo S."/>
            <person name="Pangilinan J."/>
            <person name="Riley R."/>
            <person name="Labutti K."/>
            <person name="Andreopoulos B."/>
            <person name="Lipzen A."/>
            <person name="Chen C."/>
            <person name="Yanf M."/>
            <person name="Daum C."/>
            <person name="Ng V."/>
            <person name="Clum A."/>
            <person name="Steindorff A."/>
            <person name="Ohm R."/>
            <person name="Martin F."/>
            <person name="Silar P."/>
            <person name="Natvig D."/>
            <person name="Lalanne C."/>
            <person name="Gautier V."/>
            <person name="Ament-Velasquez S.L."/>
            <person name="Kruys A."/>
            <person name="Hutchinson M.I."/>
            <person name="Powell A.J."/>
            <person name="Barry K."/>
            <person name="Miller A.N."/>
            <person name="Grigoriev I.V."/>
            <person name="Debuchy R."/>
            <person name="Gladieux P."/>
            <person name="Thoren M.H."/>
            <person name="Johannesson H."/>
        </authorList>
    </citation>
    <scope>NUCLEOTIDE SEQUENCE</scope>
    <source>
        <strain evidence="19">CBS 168.71</strain>
    </source>
</reference>
<comment type="caution">
    <text evidence="19">The sequence shown here is derived from an EMBL/GenBank/DDBJ whole genome shotgun (WGS) entry which is preliminary data.</text>
</comment>
<evidence type="ECO:0000256" key="2">
    <source>
        <dbReference type="ARBA" id="ARBA00008388"/>
    </source>
</evidence>
<keyword evidence="5 17" id="KW-0812">Transmembrane</keyword>
<keyword evidence="20" id="KW-1185">Reference proteome</keyword>
<comment type="cofactor">
    <cofactor evidence="16 17">
        <name>Fe cation</name>
        <dbReference type="ChEBI" id="CHEBI:24875"/>
    </cofactor>
    <text evidence="16 17">Binds 2 iron ions per subunit.</text>
</comment>
<keyword evidence="14 17" id="KW-0472">Membrane</keyword>
<dbReference type="GeneID" id="87836515"/>
<keyword evidence="12 16" id="KW-0408">Iron</keyword>
<evidence type="ECO:0000256" key="14">
    <source>
        <dbReference type="ARBA" id="ARBA00023136"/>
    </source>
</evidence>
<dbReference type="FunFam" id="1.20.1260.140:FF:000002">
    <property type="entry name" value="Alternative oxidase"/>
    <property type="match status" value="1"/>
</dbReference>
<keyword evidence="9 17" id="KW-0249">Electron transport</keyword>
<evidence type="ECO:0000256" key="13">
    <source>
        <dbReference type="ARBA" id="ARBA00023128"/>
    </source>
</evidence>
<comment type="similarity">
    <text evidence="2 17">Belongs to the alternative oxidase family.</text>
</comment>
<sequence length="370" mass="41991">MLSFEASKKVCSPKQAAQLSRAVAPFLYQAHAVGLGYPATIRVAAITRQCQSRASLRPTPSSKRSFSTTSVNQLRDVFPAKDTPYIRQTPPAWEHPGYTEEEMLAVTPGHRSPETVGDWVAWKLVRLARWATDLATGIGREQQVDMKNPTTAVAAEKPLTEAQWLVRVIFLESIAGVPGMVGGMLRHLHSLRRLKRDNGWIETLLEESFNERMHLMTLMKMAEVGWFMKTMILGAQGVFFNAMFLSYIVSPKITHRFVGYLEEEAVHTYTRLLREIEQGDLPKWSDPTFQIPEIAITYWRMPEGKRTMKDLILYIRADEAVHRGVNHTLGNLKQKEDPNPFVSEYRVGEEQRKPKAGLKPAGYERNEVIG</sequence>
<feature type="region of interest" description="Disordered" evidence="18">
    <location>
        <begin position="348"/>
        <end position="370"/>
    </location>
</feature>
<evidence type="ECO:0000256" key="11">
    <source>
        <dbReference type="ARBA" id="ARBA00023002"/>
    </source>
</evidence>
<reference evidence="19" key="1">
    <citation type="journal article" date="2023" name="Mol. Phylogenet. Evol.">
        <title>Genome-scale phylogeny and comparative genomics of the fungal order Sordariales.</title>
        <authorList>
            <person name="Hensen N."/>
            <person name="Bonometti L."/>
            <person name="Westerberg I."/>
            <person name="Brannstrom I.O."/>
            <person name="Guillou S."/>
            <person name="Cros-Aarteil S."/>
            <person name="Calhoun S."/>
            <person name="Haridas S."/>
            <person name="Kuo A."/>
            <person name="Mondo S."/>
            <person name="Pangilinan J."/>
            <person name="Riley R."/>
            <person name="LaButti K."/>
            <person name="Andreopoulos B."/>
            <person name="Lipzen A."/>
            <person name="Chen C."/>
            <person name="Yan M."/>
            <person name="Daum C."/>
            <person name="Ng V."/>
            <person name="Clum A."/>
            <person name="Steindorff A."/>
            <person name="Ohm R.A."/>
            <person name="Martin F."/>
            <person name="Silar P."/>
            <person name="Natvig D.O."/>
            <person name="Lalanne C."/>
            <person name="Gautier V."/>
            <person name="Ament-Velasquez S.L."/>
            <person name="Kruys A."/>
            <person name="Hutchinson M.I."/>
            <person name="Powell A.J."/>
            <person name="Barry K."/>
            <person name="Miller A.N."/>
            <person name="Grigoriev I.V."/>
            <person name="Debuchy R."/>
            <person name="Gladieux P."/>
            <person name="Hiltunen Thoren M."/>
            <person name="Johannesson H."/>
        </authorList>
    </citation>
    <scope>NUCLEOTIDE SEQUENCE</scope>
    <source>
        <strain evidence="19">CBS 168.71</strain>
    </source>
</reference>
<evidence type="ECO:0000313" key="19">
    <source>
        <dbReference type="EMBL" id="KAK3292076.1"/>
    </source>
</evidence>
<dbReference type="GO" id="GO:0010230">
    <property type="term" value="P:alternative respiration"/>
    <property type="evidence" value="ECO:0007669"/>
    <property type="project" value="TreeGrafter"/>
</dbReference>
<evidence type="ECO:0000256" key="4">
    <source>
        <dbReference type="ARBA" id="ARBA00022660"/>
    </source>
</evidence>
<feature type="binding site" evidence="16">
    <location>
        <position position="214"/>
    </location>
    <ligand>
        <name>Fe cation</name>
        <dbReference type="ChEBI" id="CHEBI:24875"/>
        <label>1</label>
    </ligand>
</feature>
<dbReference type="RefSeq" id="XP_062655590.1">
    <property type="nucleotide sequence ID" value="XM_062799567.1"/>
</dbReference>
<keyword evidence="8" id="KW-0809">Transit peptide</keyword>
<feature type="binding site" evidence="16">
    <location>
        <position position="319"/>
    </location>
    <ligand>
        <name>Fe cation</name>
        <dbReference type="ChEBI" id="CHEBI:24875"/>
        <label>2</label>
    </ligand>
</feature>
<keyword evidence="11 17" id="KW-0560">Oxidoreductase</keyword>
<dbReference type="InterPro" id="IPR038659">
    <property type="entry name" value="AOX_sf"/>
</dbReference>
<dbReference type="GO" id="GO:0009916">
    <property type="term" value="F:alternative oxidase activity"/>
    <property type="evidence" value="ECO:0007669"/>
    <property type="project" value="UniProtKB-UniRule"/>
</dbReference>
<keyword evidence="13" id="KW-0496">Mitochondrion</keyword>
<dbReference type="PANTHER" id="PTHR31803:SF3">
    <property type="entry name" value="ALTERNATIVE OXIDASE"/>
    <property type="match status" value="1"/>
</dbReference>
<dbReference type="InterPro" id="IPR002680">
    <property type="entry name" value="AOX"/>
</dbReference>
<dbReference type="CDD" id="cd01053">
    <property type="entry name" value="AOX"/>
    <property type="match status" value="1"/>
</dbReference>
<evidence type="ECO:0000256" key="15">
    <source>
        <dbReference type="ARBA" id="ARBA00025285"/>
    </source>
</evidence>
<feature type="binding site" evidence="16">
    <location>
        <position position="211"/>
    </location>
    <ligand>
        <name>Fe cation</name>
        <dbReference type="ChEBI" id="CHEBI:24875"/>
        <label>1</label>
    </ligand>
</feature>
<feature type="binding site" evidence="16">
    <location>
        <position position="262"/>
    </location>
    <ligand>
        <name>Fe cation</name>
        <dbReference type="ChEBI" id="CHEBI:24875"/>
        <label>2</label>
    </ligand>
</feature>
<accession>A0AAE0H916</accession>
<evidence type="ECO:0000256" key="16">
    <source>
        <dbReference type="PIRSR" id="PIRSR005229-1"/>
    </source>
</evidence>
<proteinExistence type="inferred from homology"/>
<evidence type="ECO:0000256" key="8">
    <source>
        <dbReference type="ARBA" id="ARBA00022946"/>
    </source>
</evidence>
<dbReference type="Pfam" id="PF01786">
    <property type="entry name" value="AOX"/>
    <property type="match status" value="1"/>
</dbReference>
<dbReference type="Proteomes" id="UP001278766">
    <property type="component" value="Unassembled WGS sequence"/>
</dbReference>
<dbReference type="Gene3D" id="1.20.1260.140">
    <property type="entry name" value="Alternative oxidase"/>
    <property type="match status" value="1"/>
</dbReference>
<evidence type="ECO:0000256" key="5">
    <source>
        <dbReference type="ARBA" id="ARBA00022692"/>
    </source>
</evidence>
<keyword evidence="10" id="KW-1133">Transmembrane helix</keyword>
<protein>
    <recommendedName>
        <fullName evidence="17">Alternative oxidase</fullName>
        <ecNumber evidence="17">1.-.-.-</ecNumber>
    </recommendedName>
</protein>
<evidence type="ECO:0000256" key="1">
    <source>
        <dbReference type="ARBA" id="ARBA00004292"/>
    </source>
</evidence>
<dbReference type="EC" id="1.-.-.-" evidence="17"/>
<evidence type="ECO:0000256" key="12">
    <source>
        <dbReference type="ARBA" id="ARBA00023004"/>
    </source>
</evidence>
<evidence type="ECO:0000313" key="20">
    <source>
        <dbReference type="Proteomes" id="UP001278766"/>
    </source>
</evidence>
<evidence type="ECO:0000256" key="10">
    <source>
        <dbReference type="ARBA" id="ARBA00022989"/>
    </source>
</evidence>
<dbReference type="AlphaFoldDB" id="A0AAE0H916"/>
<evidence type="ECO:0000256" key="3">
    <source>
        <dbReference type="ARBA" id="ARBA00022448"/>
    </source>
</evidence>
<organism evidence="19 20">
    <name type="scientific">Chaetomium fimeti</name>
    <dbReference type="NCBI Taxonomy" id="1854472"/>
    <lineage>
        <taxon>Eukaryota</taxon>
        <taxon>Fungi</taxon>
        <taxon>Dikarya</taxon>
        <taxon>Ascomycota</taxon>
        <taxon>Pezizomycotina</taxon>
        <taxon>Sordariomycetes</taxon>
        <taxon>Sordariomycetidae</taxon>
        <taxon>Sordariales</taxon>
        <taxon>Chaetomiaceae</taxon>
        <taxon>Chaetomium</taxon>
    </lineage>
</organism>